<dbReference type="FunFam" id="3.40.309.10:FF:000012">
    <property type="entry name" value="Betaine aldehyde dehydrogenase"/>
    <property type="match status" value="1"/>
</dbReference>
<dbReference type="InterPro" id="IPR016162">
    <property type="entry name" value="Ald_DH_N"/>
</dbReference>
<sequence length="499" mass="53583">MAGLEQLLTAPNGGRIPLNTGLFINNQFVKGSSSGKLACLDPATDQTIVEVEIATAEDVDIAVKAARAAFNDPSWRDMIPEDRAKLMLKLADLVDQHKEELYCLQAWEIGKPYASSMAIEWPLLTACLRYYAGWADKLNGVTIPINSNKFGYTIKQPVGVCAAIAPWNFPLVNCSWKLGPALATGCCIIVKPSEYSPLSALYLAKLVLKAGYPPGVVQVLNGYGKDTGDALARHLDVDKIAFTGSTATGKQIIKSAAINMKKTTIEAGGKSALIVFDDADLEQAAKWAMAGGMGNAGQICSANSRILVQHGAEEKFVKIMTDLIKQSKVGMPFENGTTQGPQASKMQYNKVLDYMSQAKAEGAKLVVGGGPLEGLGKGYFIQPTIYTGVTSGMKIFQEEVFGPVLSITSFKTEEEALALANDSSYGLAGMVFTKNIKTAMRTASRLQTGMVWINESNHYDVKMPFGGVKESGLGRELGATTLEAYLEEKVVHVNLGLEL</sequence>
<dbReference type="Proteomes" id="UP000078343">
    <property type="component" value="Unassembled WGS sequence"/>
</dbReference>
<dbReference type="GeneID" id="30015197"/>
<evidence type="ECO:0000256" key="4">
    <source>
        <dbReference type="ARBA" id="ARBA00049194"/>
    </source>
</evidence>
<dbReference type="FunFam" id="3.40.605.10:FF:000007">
    <property type="entry name" value="NAD/NADP-dependent betaine aldehyde dehydrogenase"/>
    <property type="match status" value="1"/>
</dbReference>
<dbReference type="InterPro" id="IPR029510">
    <property type="entry name" value="Ald_DH_CS_GLU"/>
</dbReference>
<evidence type="ECO:0000256" key="5">
    <source>
        <dbReference type="PROSITE-ProRule" id="PRU10007"/>
    </source>
</evidence>
<dbReference type="PROSITE" id="PS00687">
    <property type="entry name" value="ALDEHYDE_DEHYDR_GLU"/>
    <property type="match status" value="1"/>
</dbReference>
<comment type="catalytic activity">
    <reaction evidence="4">
        <text>an aldehyde + NAD(+) + H2O = a carboxylate + NADH + 2 H(+)</text>
        <dbReference type="Rhea" id="RHEA:16185"/>
        <dbReference type="ChEBI" id="CHEBI:15377"/>
        <dbReference type="ChEBI" id="CHEBI:15378"/>
        <dbReference type="ChEBI" id="CHEBI:17478"/>
        <dbReference type="ChEBI" id="CHEBI:29067"/>
        <dbReference type="ChEBI" id="CHEBI:57540"/>
        <dbReference type="ChEBI" id="CHEBI:57945"/>
        <dbReference type="EC" id="1.2.1.3"/>
    </reaction>
</comment>
<evidence type="ECO:0000256" key="1">
    <source>
        <dbReference type="ARBA" id="ARBA00009986"/>
    </source>
</evidence>
<dbReference type="Gene3D" id="3.40.309.10">
    <property type="entry name" value="Aldehyde Dehydrogenase, Chain A, domain 2"/>
    <property type="match status" value="1"/>
</dbReference>
<dbReference type="GO" id="GO:0004029">
    <property type="term" value="F:aldehyde dehydrogenase (NAD+) activity"/>
    <property type="evidence" value="ECO:0007669"/>
    <property type="project" value="UniProtKB-EC"/>
</dbReference>
<organism evidence="8 9">
    <name type="scientific">Fonsecaea erecta</name>
    <dbReference type="NCBI Taxonomy" id="1367422"/>
    <lineage>
        <taxon>Eukaryota</taxon>
        <taxon>Fungi</taxon>
        <taxon>Dikarya</taxon>
        <taxon>Ascomycota</taxon>
        <taxon>Pezizomycotina</taxon>
        <taxon>Eurotiomycetes</taxon>
        <taxon>Chaetothyriomycetidae</taxon>
        <taxon>Chaetothyriales</taxon>
        <taxon>Herpotrichiellaceae</taxon>
        <taxon>Fonsecaea</taxon>
    </lineage>
</organism>
<dbReference type="OrthoDB" id="310895at2759"/>
<comment type="similarity">
    <text evidence="1 6">Belongs to the aldehyde dehydrogenase family.</text>
</comment>
<dbReference type="Pfam" id="PF00171">
    <property type="entry name" value="Aldedh"/>
    <property type="match status" value="1"/>
</dbReference>
<evidence type="ECO:0000259" key="7">
    <source>
        <dbReference type="Pfam" id="PF00171"/>
    </source>
</evidence>
<evidence type="ECO:0000313" key="8">
    <source>
        <dbReference type="EMBL" id="OAP54581.1"/>
    </source>
</evidence>
<dbReference type="RefSeq" id="XP_018687948.1">
    <property type="nucleotide sequence ID" value="XM_018842535.1"/>
</dbReference>
<dbReference type="STRING" id="1367422.A0A178Z4Y9"/>
<gene>
    <name evidence="8" type="ORF">AYL99_11029</name>
</gene>
<reference evidence="8 9" key="1">
    <citation type="submission" date="2016-04" db="EMBL/GenBank/DDBJ databases">
        <title>Draft genome of Fonsecaea erecta CBS 125763.</title>
        <authorList>
            <person name="Weiss V.A."/>
            <person name="Vicente V.A."/>
            <person name="Raittz R.T."/>
            <person name="Moreno L.F."/>
            <person name="De Souza E.M."/>
            <person name="Pedrosa F.O."/>
            <person name="Steffens M.B."/>
            <person name="Faoro H."/>
            <person name="Tadra-Sfeir M.Z."/>
            <person name="Najafzadeh M.J."/>
            <person name="Felipe M.S."/>
            <person name="Teixeira M."/>
            <person name="Sun J."/>
            <person name="Xi L."/>
            <person name="Gomes R."/>
            <person name="De Azevedo C.M."/>
            <person name="Salgado C.G."/>
            <person name="Da Silva M.B."/>
            <person name="Nascimento M.F."/>
            <person name="Queiroz-Telles F."/>
            <person name="Attili D.S."/>
            <person name="Gorbushina A."/>
        </authorList>
    </citation>
    <scope>NUCLEOTIDE SEQUENCE [LARGE SCALE GENOMIC DNA]</scope>
    <source>
        <strain evidence="8 9">CBS 125763</strain>
    </source>
</reference>
<dbReference type="EC" id="1.2.1.3" evidence="3"/>
<comment type="caution">
    <text evidence="8">The sequence shown here is derived from an EMBL/GenBank/DDBJ whole genome shotgun (WGS) entry which is preliminary data.</text>
</comment>
<proteinExistence type="inferred from homology"/>
<feature type="domain" description="Aldehyde dehydrogenase" evidence="7">
    <location>
        <begin position="29"/>
        <end position="491"/>
    </location>
</feature>
<dbReference type="AlphaFoldDB" id="A0A178Z4Y9"/>
<dbReference type="InterPro" id="IPR016163">
    <property type="entry name" value="Ald_DH_C"/>
</dbReference>
<dbReference type="PANTHER" id="PTHR11699">
    <property type="entry name" value="ALDEHYDE DEHYDROGENASE-RELATED"/>
    <property type="match status" value="1"/>
</dbReference>
<evidence type="ECO:0000256" key="6">
    <source>
        <dbReference type="RuleBase" id="RU003345"/>
    </source>
</evidence>
<name>A0A178Z4Y9_9EURO</name>
<dbReference type="SUPFAM" id="SSF53720">
    <property type="entry name" value="ALDH-like"/>
    <property type="match status" value="1"/>
</dbReference>
<dbReference type="EMBL" id="LVYI01000013">
    <property type="protein sequence ID" value="OAP54581.1"/>
    <property type="molecule type" value="Genomic_DNA"/>
</dbReference>
<keyword evidence="2 6" id="KW-0560">Oxidoreductase</keyword>
<evidence type="ECO:0000313" key="9">
    <source>
        <dbReference type="Proteomes" id="UP000078343"/>
    </source>
</evidence>
<protein>
    <recommendedName>
        <fullName evidence="3">aldehyde dehydrogenase (NAD(+))</fullName>
        <ecNumber evidence="3">1.2.1.3</ecNumber>
    </recommendedName>
</protein>
<dbReference type="InterPro" id="IPR016161">
    <property type="entry name" value="Ald_DH/histidinol_DH"/>
</dbReference>
<dbReference type="InterPro" id="IPR015590">
    <property type="entry name" value="Aldehyde_DH_dom"/>
</dbReference>
<keyword evidence="9" id="KW-1185">Reference proteome</keyword>
<evidence type="ECO:0000256" key="2">
    <source>
        <dbReference type="ARBA" id="ARBA00023002"/>
    </source>
</evidence>
<dbReference type="Gene3D" id="3.40.605.10">
    <property type="entry name" value="Aldehyde Dehydrogenase, Chain A, domain 1"/>
    <property type="match status" value="1"/>
</dbReference>
<feature type="active site" evidence="5">
    <location>
        <position position="266"/>
    </location>
</feature>
<accession>A0A178Z4Y9</accession>
<evidence type="ECO:0000256" key="3">
    <source>
        <dbReference type="ARBA" id="ARBA00024226"/>
    </source>
</evidence>